<dbReference type="RefSeq" id="WP_229748339.1">
    <property type="nucleotide sequence ID" value="NZ_BMFW01000003.1"/>
</dbReference>
<sequence>MTVFANIGQTGKAIERHATRQGLKLEPNQCDPELWVYDIGETVIVQWTL</sequence>
<gene>
    <name evidence="1" type="ORF">GCM10007170_09610</name>
</gene>
<protein>
    <submittedName>
        <fullName evidence="1">Uncharacterized protein</fullName>
    </submittedName>
</protein>
<name>A0ABQ2AJD2_9MICC</name>
<proteinExistence type="predicted"/>
<evidence type="ECO:0000313" key="1">
    <source>
        <dbReference type="EMBL" id="GGH92026.1"/>
    </source>
</evidence>
<dbReference type="EMBL" id="BMFW01000003">
    <property type="protein sequence ID" value="GGH92026.1"/>
    <property type="molecule type" value="Genomic_DNA"/>
</dbReference>
<accession>A0ABQ2AJD2</accession>
<dbReference type="Proteomes" id="UP000643279">
    <property type="component" value="Unassembled WGS sequence"/>
</dbReference>
<evidence type="ECO:0000313" key="2">
    <source>
        <dbReference type="Proteomes" id="UP000643279"/>
    </source>
</evidence>
<comment type="caution">
    <text evidence="1">The sequence shown here is derived from an EMBL/GenBank/DDBJ whole genome shotgun (WGS) entry which is preliminary data.</text>
</comment>
<keyword evidence="2" id="KW-1185">Reference proteome</keyword>
<organism evidence="1 2">
    <name type="scientific">Arthrobacter liuii</name>
    <dbReference type="NCBI Taxonomy" id="1476996"/>
    <lineage>
        <taxon>Bacteria</taxon>
        <taxon>Bacillati</taxon>
        <taxon>Actinomycetota</taxon>
        <taxon>Actinomycetes</taxon>
        <taxon>Micrococcales</taxon>
        <taxon>Micrococcaceae</taxon>
        <taxon>Arthrobacter</taxon>
    </lineage>
</organism>
<reference evidence="2" key="1">
    <citation type="journal article" date="2019" name="Int. J. Syst. Evol. Microbiol.">
        <title>The Global Catalogue of Microorganisms (GCM) 10K type strain sequencing project: providing services to taxonomists for standard genome sequencing and annotation.</title>
        <authorList>
            <consortium name="The Broad Institute Genomics Platform"/>
            <consortium name="The Broad Institute Genome Sequencing Center for Infectious Disease"/>
            <person name="Wu L."/>
            <person name="Ma J."/>
        </authorList>
    </citation>
    <scope>NUCLEOTIDE SEQUENCE [LARGE SCALE GENOMIC DNA]</scope>
    <source>
        <strain evidence="2">CGMCC 1.12778</strain>
    </source>
</reference>